<accession>A0A1B6E6W7</accession>
<evidence type="ECO:0000313" key="5">
    <source>
        <dbReference type="EMBL" id="JAS33673.1"/>
    </source>
</evidence>
<dbReference type="GO" id="GO:0005739">
    <property type="term" value="C:mitochondrion"/>
    <property type="evidence" value="ECO:0007669"/>
    <property type="project" value="GOC"/>
</dbReference>
<keyword evidence="1" id="KW-0560">Oxidoreductase</keyword>
<dbReference type="FunFam" id="3.30.9.10:FF:000026">
    <property type="entry name" value="FAD-dependent oxidoreductase domain-containing protein 1"/>
    <property type="match status" value="1"/>
</dbReference>
<evidence type="ECO:0000256" key="3">
    <source>
        <dbReference type="ARBA" id="ARBA00046185"/>
    </source>
</evidence>
<dbReference type="GO" id="GO:0032981">
    <property type="term" value="P:mitochondrial respiratory chain complex I assembly"/>
    <property type="evidence" value="ECO:0007669"/>
    <property type="project" value="TreeGrafter"/>
</dbReference>
<sequence length="234" mass="25703">MPQVVVEGCDEPTFDSLHKVIVKLENGETKKITFAICVIAAGAQSGHIASLANIGSGPGPLKVPLPVEPRKRYVFNIHCNNGPGLNTPLTVDPTGTYFRREGLGGNYICGVCPPPEEEPDINNLDVDHKFFEEKIWPVIAHRVPAFEAIKVKSAWAGYYDYNFFDRNGIIGPHPGYLNLYLATGFSGHGLQQAPAVGRAIMELIVDGSFRTIDLSKLGYQRILNREPAYELNIV</sequence>
<dbReference type="PANTHER" id="PTHR13847:SF287">
    <property type="entry name" value="FAD-DEPENDENT OXIDOREDUCTASE DOMAIN-CONTAINING PROTEIN 1"/>
    <property type="match status" value="1"/>
</dbReference>
<dbReference type="PANTHER" id="PTHR13847">
    <property type="entry name" value="SARCOSINE DEHYDROGENASE-RELATED"/>
    <property type="match status" value="1"/>
</dbReference>
<dbReference type="InterPro" id="IPR006076">
    <property type="entry name" value="FAD-dep_OxRdtase"/>
</dbReference>
<reference evidence="5" key="1">
    <citation type="submission" date="2015-12" db="EMBL/GenBank/DDBJ databases">
        <title>De novo transcriptome assembly of four potential Pierce s Disease insect vectors from Arizona vineyards.</title>
        <authorList>
            <person name="Tassone E.E."/>
        </authorList>
    </citation>
    <scope>NUCLEOTIDE SEQUENCE</scope>
</reference>
<dbReference type="AlphaFoldDB" id="A0A1B6E6W7"/>
<protein>
    <recommendedName>
        <fullName evidence="2">FAD-dependent oxidoreductase domain-containing protein 1</fullName>
    </recommendedName>
</protein>
<evidence type="ECO:0000256" key="1">
    <source>
        <dbReference type="ARBA" id="ARBA00023002"/>
    </source>
</evidence>
<feature type="domain" description="FAD dependent oxidoreductase" evidence="4">
    <location>
        <begin position="22"/>
        <end position="203"/>
    </location>
</feature>
<evidence type="ECO:0000259" key="4">
    <source>
        <dbReference type="Pfam" id="PF01266"/>
    </source>
</evidence>
<dbReference type="Gene3D" id="3.30.9.10">
    <property type="entry name" value="D-Amino Acid Oxidase, subunit A, domain 2"/>
    <property type="match status" value="1"/>
</dbReference>
<comment type="function">
    <text evidence="3">Required for the assembly of the mitochondrial membrane respiratory chain NADH dehydrogenase (Complex I). Involved in mid-late stages of complex I assembly.</text>
</comment>
<organism evidence="5">
    <name type="scientific">Clastoptera arizonana</name>
    <name type="common">Arizona spittle bug</name>
    <dbReference type="NCBI Taxonomy" id="38151"/>
    <lineage>
        <taxon>Eukaryota</taxon>
        <taxon>Metazoa</taxon>
        <taxon>Ecdysozoa</taxon>
        <taxon>Arthropoda</taxon>
        <taxon>Hexapoda</taxon>
        <taxon>Insecta</taxon>
        <taxon>Pterygota</taxon>
        <taxon>Neoptera</taxon>
        <taxon>Paraneoptera</taxon>
        <taxon>Hemiptera</taxon>
        <taxon>Auchenorrhyncha</taxon>
        <taxon>Cercopoidea</taxon>
        <taxon>Clastopteridae</taxon>
        <taxon>Clastoptera</taxon>
    </lineage>
</organism>
<gene>
    <name evidence="5" type="ORF">g.11585</name>
</gene>
<dbReference type="EMBL" id="GEDC01003625">
    <property type="protein sequence ID" value="JAS33673.1"/>
    <property type="molecule type" value="Transcribed_RNA"/>
</dbReference>
<dbReference type="InterPro" id="IPR036188">
    <property type="entry name" value="FAD/NAD-bd_sf"/>
</dbReference>
<name>A0A1B6E6W7_9HEMI</name>
<proteinExistence type="predicted"/>
<dbReference type="GO" id="GO:0016491">
    <property type="term" value="F:oxidoreductase activity"/>
    <property type="evidence" value="ECO:0007669"/>
    <property type="project" value="UniProtKB-KW"/>
</dbReference>
<dbReference type="Gene3D" id="3.50.50.60">
    <property type="entry name" value="FAD/NAD(P)-binding domain"/>
    <property type="match status" value="1"/>
</dbReference>
<dbReference type="Pfam" id="PF01266">
    <property type="entry name" value="DAO"/>
    <property type="match status" value="1"/>
</dbReference>
<evidence type="ECO:0000256" key="2">
    <source>
        <dbReference type="ARBA" id="ARBA00039785"/>
    </source>
</evidence>
<dbReference type="SUPFAM" id="SSF51905">
    <property type="entry name" value="FAD/NAD(P)-binding domain"/>
    <property type="match status" value="1"/>
</dbReference>